<dbReference type="PROSITE" id="PS00217">
    <property type="entry name" value="SUGAR_TRANSPORT_2"/>
    <property type="match status" value="1"/>
</dbReference>
<dbReference type="FunFam" id="1.20.1250.20:FF:000001">
    <property type="entry name" value="Dicarboxylate MFS transporter"/>
    <property type="match status" value="1"/>
</dbReference>
<dbReference type="STRING" id="1526658.BHK69_15665"/>
<keyword evidence="6" id="KW-0769">Symport</keyword>
<dbReference type="GO" id="GO:0005886">
    <property type="term" value="C:plasma membrane"/>
    <property type="evidence" value="ECO:0007669"/>
    <property type="project" value="UniProtKB-SubCell"/>
</dbReference>
<dbReference type="InterPro" id="IPR020846">
    <property type="entry name" value="MFS_dom"/>
</dbReference>
<evidence type="ECO:0000256" key="9">
    <source>
        <dbReference type="SAM" id="Phobius"/>
    </source>
</evidence>
<dbReference type="InterPro" id="IPR005829">
    <property type="entry name" value="Sugar_transporter_CS"/>
</dbReference>
<dbReference type="InterPro" id="IPR051084">
    <property type="entry name" value="H+-coupled_symporters"/>
</dbReference>
<evidence type="ECO:0000256" key="1">
    <source>
        <dbReference type="ARBA" id="ARBA00004651"/>
    </source>
</evidence>
<dbReference type="PANTHER" id="PTHR43528:SF1">
    <property type="entry name" value="ALPHA-KETOGLUTARATE PERMEASE"/>
    <property type="match status" value="1"/>
</dbReference>
<feature type="transmembrane region" description="Helical" evidence="9">
    <location>
        <begin position="197"/>
        <end position="216"/>
    </location>
</feature>
<evidence type="ECO:0000259" key="10">
    <source>
        <dbReference type="PROSITE" id="PS50850"/>
    </source>
</evidence>
<keyword evidence="12" id="KW-1185">Reference proteome</keyword>
<feature type="transmembrane region" description="Helical" evidence="9">
    <location>
        <begin position="248"/>
        <end position="265"/>
    </location>
</feature>
<keyword evidence="8 9" id="KW-0472">Membrane</keyword>
<dbReference type="InterPro" id="IPR011701">
    <property type="entry name" value="MFS"/>
</dbReference>
<name>A0A1D7U2V3_9HYPH</name>
<comment type="subcellular location">
    <subcellularLocation>
        <location evidence="1">Cell membrane</location>
        <topology evidence="1">Multi-pass membrane protein</topology>
    </subcellularLocation>
</comment>
<feature type="domain" description="Major facilitator superfamily (MFS) profile" evidence="10">
    <location>
        <begin position="24"/>
        <end position="430"/>
    </location>
</feature>
<dbReference type="SUPFAM" id="SSF103473">
    <property type="entry name" value="MFS general substrate transporter"/>
    <property type="match status" value="1"/>
</dbReference>
<feature type="transmembrane region" description="Helical" evidence="9">
    <location>
        <begin position="408"/>
        <end position="426"/>
    </location>
</feature>
<sequence length="439" mass="48169">MSDDAIPAHPHPIEFNDAKRRLKAIFMGSVGNLVEWYDFYAYTAFALYFAPHFFPSSDPVVQQLNAATLFAAGFIVRPIGGWLFGHLADRYGRRLSLTVSVVLMCFGSLIIAVTPTYASIGFAAPALLAFARIVEGLSLGGEYGASATYLTEVADPEHRGFYSSFQYVTLIGGQLTAILVLLLLQNVFLTHEQLVEWGWRIPFVIGAALAIIAMFMRRHMHETESFEALKGKKRESSIRGLLRYPREVAIVVGLTAGGTAAFYTFTTYMQTFVKQTVGLDDLTTTYVIAGSLIFAAALQPIYGAISDRIGRKPMLIFFGVAGTLLTVPILTALAGTKSPWIAFLLISGAWVFVAGYTSINAVVKAELFPTSIRATGVAVPYALTVSIFGGTAPAIALWFKTLGHEQWFYYYLAGVIFLSLLVYTTMRDTKHDSAMHRHD</sequence>
<evidence type="ECO:0000256" key="8">
    <source>
        <dbReference type="ARBA" id="ARBA00023136"/>
    </source>
</evidence>
<evidence type="ECO:0000313" key="11">
    <source>
        <dbReference type="EMBL" id="AOO81699.1"/>
    </source>
</evidence>
<evidence type="ECO:0000256" key="3">
    <source>
        <dbReference type="ARBA" id="ARBA00022448"/>
    </source>
</evidence>
<evidence type="ECO:0000256" key="6">
    <source>
        <dbReference type="ARBA" id="ARBA00022847"/>
    </source>
</evidence>
<dbReference type="GO" id="GO:0015293">
    <property type="term" value="F:symporter activity"/>
    <property type="evidence" value="ECO:0007669"/>
    <property type="project" value="UniProtKB-KW"/>
</dbReference>
<accession>A0A1D7U2V3</accession>
<organism evidence="11 12">
    <name type="scientific">Bosea vaviloviae</name>
    <dbReference type="NCBI Taxonomy" id="1526658"/>
    <lineage>
        <taxon>Bacteria</taxon>
        <taxon>Pseudomonadati</taxon>
        <taxon>Pseudomonadota</taxon>
        <taxon>Alphaproteobacteria</taxon>
        <taxon>Hyphomicrobiales</taxon>
        <taxon>Boseaceae</taxon>
        <taxon>Bosea</taxon>
    </lineage>
</organism>
<dbReference type="AlphaFoldDB" id="A0A1D7U2V3"/>
<dbReference type="PANTHER" id="PTHR43528">
    <property type="entry name" value="ALPHA-KETOGLUTARATE PERMEASE"/>
    <property type="match status" value="1"/>
</dbReference>
<reference evidence="11 12" key="1">
    <citation type="journal article" date="2015" name="Antonie Van Leeuwenhoek">
        <title>Bosea vaviloviae sp. nov., a new species of slow-growing rhizobia isolated from nodules of the relict species Vavilovia formosa (Stev.) Fed.</title>
        <authorList>
            <person name="Safronova V.I."/>
            <person name="Kuznetsova I.G."/>
            <person name="Sazanova A.L."/>
            <person name="Kimeklis A.K."/>
            <person name="Belimov A.A."/>
            <person name="Andronov E.E."/>
            <person name="Pinaev A.G."/>
            <person name="Chizhevskaya E.P."/>
            <person name="Pukhaev A.R."/>
            <person name="Popov K.P."/>
            <person name="Willems A."/>
            <person name="Tikhonovich I.A."/>
        </authorList>
    </citation>
    <scope>NUCLEOTIDE SEQUENCE [LARGE SCALE GENOMIC DNA]</scope>
    <source>
        <strain evidence="11 12">Vaf18</strain>
    </source>
</reference>
<keyword evidence="7 9" id="KW-1133">Transmembrane helix</keyword>
<dbReference type="InterPro" id="IPR036259">
    <property type="entry name" value="MFS_trans_sf"/>
</dbReference>
<comment type="similarity">
    <text evidence="2">Belongs to the major facilitator superfamily. Metabolite:H+ Symporter (MHS) family (TC 2.A.1.6) family.</text>
</comment>
<dbReference type="OrthoDB" id="9783227at2"/>
<dbReference type="FunFam" id="1.20.1250.20:FF:000300">
    <property type="entry name" value="Dicarboxylate MFS transporter"/>
    <property type="match status" value="1"/>
</dbReference>
<dbReference type="Proteomes" id="UP000094969">
    <property type="component" value="Chromosome"/>
</dbReference>
<feature type="transmembrane region" description="Helical" evidence="9">
    <location>
        <begin position="314"/>
        <end position="334"/>
    </location>
</feature>
<evidence type="ECO:0000256" key="2">
    <source>
        <dbReference type="ARBA" id="ARBA00008240"/>
    </source>
</evidence>
<keyword evidence="5 9" id="KW-0812">Transmembrane</keyword>
<proteinExistence type="inferred from homology"/>
<gene>
    <name evidence="11" type="ORF">BHK69_15665</name>
</gene>
<dbReference type="CDD" id="cd17367">
    <property type="entry name" value="MFS_KgtP"/>
    <property type="match status" value="1"/>
</dbReference>
<evidence type="ECO:0000256" key="7">
    <source>
        <dbReference type="ARBA" id="ARBA00022989"/>
    </source>
</evidence>
<feature type="transmembrane region" description="Helical" evidence="9">
    <location>
        <begin position="167"/>
        <end position="185"/>
    </location>
</feature>
<protein>
    <submittedName>
        <fullName evidence="11">Alpha-ketoglutarate permease</fullName>
    </submittedName>
</protein>
<feature type="transmembrane region" description="Helical" evidence="9">
    <location>
        <begin position="66"/>
        <end position="85"/>
    </location>
</feature>
<dbReference type="Pfam" id="PF07690">
    <property type="entry name" value="MFS_1"/>
    <property type="match status" value="1"/>
</dbReference>
<dbReference type="PROSITE" id="PS50850">
    <property type="entry name" value="MFS"/>
    <property type="match status" value="1"/>
</dbReference>
<feature type="transmembrane region" description="Helical" evidence="9">
    <location>
        <begin position="97"/>
        <end position="130"/>
    </location>
</feature>
<keyword evidence="3" id="KW-0813">Transport</keyword>
<evidence type="ECO:0000256" key="5">
    <source>
        <dbReference type="ARBA" id="ARBA00022692"/>
    </source>
</evidence>
<evidence type="ECO:0000313" key="12">
    <source>
        <dbReference type="Proteomes" id="UP000094969"/>
    </source>
</evidence>
<dbReference type="KEGG" id="bvv:BHK69_15665"/>
<dbReference type="Gene3D" id="1.20.1250.20">
    <property type="entry name" value="MFS general substrate transporter like domains"/>
    <property type="match status" value="2"/>
</dbReference>
<feature type="transmembrane region" description="Helical" evidence="9">
    <location>
        <begin position="375"/>
        <end position="396"/>
    </location>
</feature>
<feature type="transmembrane region" description="Helical" evidence="9">
    <location>
        <begin position="36"/>
        <end position="54"/>
    </location>
</feature>
<feature type="transmembrane region" description="Helical" evidence="9">
    <location>
        <begin position="285"/>
        <end position="302"/>
    </location>
</feature>
<evidence type="ECO:0000256" key="4">
    <source>
        <dbReference type="ARBA" id="ARBA00022475"/>
    </source>
</evidence>
<feature type="transmembrane region" description="Helical" evidence="9">
    <location>
        <begin position="340"/>
        <end position="363"/>
    </location>
</feature>
<dbReference type="EMBL" id="CP017147">
    <property type="protein sequence ID" value="AOO81699.1"/>
    <property type="molecule type" value="Genomic_DNA"/>
</dbReference>
<keyword evidence="4" id="KW-1003">Cell membrane</keyword>
<dbReference type="RefSeq" id="WP_069690910.1">
    <property type="nucleotide sequence ID" value="NZ_CP017147.1"/>
</dbReference>